<evidence type="ECO:0000256" key="7">
    <source>
        <dbReference type="ARBA" id="ARBA00023033"/>
    </source>
</evidence>
<dbReference type="CDD" id="cd11063">
    <property type="entry name" value="CYP52"/>
    <property type="match status" value="1"/>
</dbReference>
<comment type="caution">
    <text evidence="10">The sequence shown here is derived from an EMBL/GenBank/DDBJ whole genome shotgun (WGS) entry which is preliminary data.</text>
</comment>
<evidence type="ECO:0000256" key="8">
    <source>
        <dbReference type="RuleBase" id="RU000461"/>
    </source>
</evidence>
<dbReference type="Gene3D" id="1.10.630.10">
    <property type="entry name" value="Cytochrome P450"/>
    <property type="match status" value="1"/>
</dbReference>
<evidence type="ECO:0000256" key="4">
    <source>
        <dbReference type="ARBA" id="ARBA00022723"/>
    </source>
</evidence>
<evidence type="ECO:0000256" key="9">
    <source>
        <dbReference type="SAM" id="SignalP"/>
    </source>
</evidence>
<comment type="cofactor">
    <cofactor evidence="1">
        <name>heme</name>
        <dbReference type="ChEBI" id="CHEBI:30413"/>
    </cofactor>
</comment>
<evidence type="ECO:0000256" key="3">
    <source>
        <dbReference type="ARBA" id="ARBA00022617"/>
    </source>
</evidence>
<dbReference type="InterPro" id="IPR001128">
    <property type="entry name" value="Cyt_P450"/>
</dbReference>
<proteinExistence type="inferred from homology"/>
<keyword evidence="5 8" id="KW-0560">Oxidoreductase</keyword>
<evidence type="ECO:0000313" key="11">
    <source>
        <dbReference type="Proteomes" id="UP001610335"/>
    </source>
</evidence>
<accession>A0ABR4J2W3</accession>
<dbReference type="SUPFAM" id="SSF48264">
    <property type="entry name" value="Cytochrome P450"/>
    <property type="match status" value="1"/>
</dbReference>
<dbReference type="InterPro" id="IPR036396">
    <property type="entry name" value="Cyt_P450_sf"/>
</dbReference>
<dbReference type="InterPro" id="IPR017972">
    <property type="entry name" value="Cyt_P450_CS"/>
</dbReference>
<evidence type="ECO:0000256" key="6">
    <source>
        <dbReference type="ARBA" id="ARBA00023004"/>
    </source>
</evidence>
<dbReference type="PRINTS" id="PR00385">
    <property type="entry name" value="P450"/>
</dbReference>
<keyword evidence="7 8" id="KW-0503">Monooxygenase</keyword>
<keyword evidence="11" id="KW-1185">Reference proteome</keyword>
<feature type="chain" id="PRO_5047326083" evidence="9">
    <location>
        <begin position="23"/>
        <end position="515"/>
    </location>
</feature>
<keyword evidence="4 8" id="KW-0479">Metal-binding</keyword>
<organism evidence="10 11">
    <name type="scientific">Aspergillus cavernicola</name>
    <dbReference type="NCBI Taxonomy" id="176166"/>
    <lineage>
        <taxon>Eukaryota</taxon>
        <taxon>Fungi</taxon>
        <taxon>Dikarya</taxon>
        <taxon>Ascomycota</taxon>
        <taxon>Pezizomycotina</taxon>
        <taxon>Eurotiomycetes</taxon>
        <taxon>Eurotiomycetidae</taxon>
        <taxon>Eurotiales</taxon>
        <taxon>Aspergillaceae</taxon>
        <taxon>Aspergillus</taxon>
        <taxon>Aspergillus subgen. Nidulantes</taxon>
    </lineage>
</organism>
<name>A0ABR4J2W3_9EURO</name>
<evidence type="ECO:0000313" key="10">
    <source>
        <dbReference type="EMBL" id="KAL2834236.1"/>
    </source>
</evidence>
<dbReference type="Proteomes" id="UP001610335">
    <property type="component" value="Unassembled WGS sequence"/>
</dbReference>
<comment type="similarity">
    <text evidence="2 8">Belongs to the cytochrome P450 family.</text>
</comment>
<keyword evidence="3 8" id="KW-0349">Heme</keyword>
<evidence type="ECO:0000256" key="1">
    <source>
        <dbReference type="ARBA" id="ARBA00001971"/>
    </source>
</evidence>
<evidence type="ECO:0000256" key="2">
    <source>
        <dbReference type="ARBA" id="ARBA00010617"/>
    </source>
</evidence>
<dbReference type="InterPro" id="IPR047146">
    <property type="entry name" value="Cyt_P450_E_CYP52_fungi"/>
</dbReference>
<dbReference type="EMBL" id="JBFXLS010000002">
    <property type="protein sequence ID" value="KAL2834236.1"/>
    <property type="molecule type" value="Genomic_DNA"/>
</dbReference>
<evidence type="ECO:0000256" key="5">
    <source>
        <dbReference type="ARBA" id="ARBA00023002"/>
    </source>
</evidence>
<keyword evidence="9" id="KW-0732">Signal</keyword>
<dbReference type="PANTHER" id="PTHR24287">
    <property type="entry name" value="P450, PUTATIVE (EUROFUNG)-RELATED"/>
    <property type="match status" value="1"/>
</dbReference>
<feature type="signal peptide" evidence="9">
    <location>
        <begin position="1"/>
        <end position="22"/>
    </location>
</feature>
<sequence length="515" mass="58227">MLSLFTVLALAACLLILQHLRSSWIRARKAHNWGCASLPRYPTDIIGIGTLRETLRADKQGTIPTLLQDRVERVSALEKRAVATFRMRQMGRENIFTCDPVNVQAMLATKFQDFELGPIRRHTLYPMLGLGIFTSDGEAWAHSRALLRPQFTRERVSDLDLEERHVQQAMRAISVDPATRWTSDTDIQSIFFRLTIDSATEFLFGESSDSQAEALRSGGKLPPGHFSGNFDRSQWYVAQRARFEKLHWLVDNKESRYVVQQVHAYVDRLVNAALKAAADGKPPSPNYVFLEALAATTQDPIELRSQLLNVLLAARDTTASLLSWSILMLARHPAVFQRLRGTILTNFGSYTSRRGSITFASLKSCRCLQHFMNEVLRLYPSVPINRRIASHDTFLPQGGGPDGKSPVYLRAGQSVVYSPFVTQRRKDIWGEDADDFNPDRWVDRRVGWEYFPFNGGPRVCLGQQFALTEAGYVLVRLLQRFDAIEDVHPAKDIKFGLTLTVIPSDPVTVRLHEAV</sequence>
<dbReference type="Pfam" id="PF00067">
    <property type="entry name" value="p450"/>
    <property type="match status" value="1"/>
</dbReference>
<keyword evidence="6 8" id="KW-0408">Iron</keyword>
<dbReference type="PANTHER" id="PTHR24287:SF1">
    <property type="entry name" value="P450, PUTATIVE (EUROFUNG)-RELATED"/>
    <property type="match status" value="1"/>
</dbReference>
<dbReference type="PRINTS" id="PR00463">
    <property type="entry name" value="EP450I"/>
</dbReference>
<reference evidence="10 11" key="1">
    <citation type="submission" date="2024-07" db="EMBL/GenBank/DDBJ databases">
        <title>Section-level genome sequencing and comparative genomics of Aspergillus sections Usti and Cavernicolus.</title>
        <authorList>
            <consortium name="Lawrence Berkeley National Laboratory"/>
            <person name="Nybo J.L."/>
            <person name="Vesth T.C."/>
            <person name="Theobald S."/>
            <person name="Frisvad J.C."/>
            <person name="Larsen T.O."/>
            <person name="Kjaerboelling I."/>
            <person name="Rothschild-Mancinelli K."/>
            <person name="Lyhne E.K."/>
            <person name="Kogle M.E."/>
            <person name="Barry K."/>
            <person name="Clum A."/>
            <person name="Na H."/>
            <person name="Ledsgaard L."/>
            <person name="Lin J."/>
            <person name="Lipzen A."/>
            <person name="Kuo A."/>
            <person name="Riley R."/>
            <person name="Mondo S."/>
            <person name="LaButti K."/>
            <person name="Haridas S."/>
            <person name="Pangalinan J."/>
            <person name="Salamov A.A."/>
            <person name="Simmons B.A."/>
            <person name="Magnuson J.K."/>
            <person name="Chen J."/>
            <person name="Drula E."/>
            <person name="Henrissat B."/>
            <person name="Wiebenga A."/>
            <person name="Lubbers R.J."/>
            <person name="Gomes A.C."/>
            <person name="Makela M.R."/>
            <person name="Stajich J."/>
            <person name="Grigoriev I.V."/>
            <person name="Mortensen U.H."/>
            <person name="De vries R.P."/>
            <person name="Baker S.E."/>
            <person name="Andersen M.R."/>
        </authorList>
    </citation>
    <scope>NUCLEOTIDE SEQUENCE [LARGE SCALE GENOMIC DNA]</scope>
    <source>
        <strain evidence="10 11">CBS 600.67</strain>
    </source>
</reference>
<gene>
    <name evidence="10" type="ORF">BDW59DRAFT_178736</name>
</gene>
<protein>
    <submittedName>
        <fullName evidence="10">Cytochrome P450</fullName>
    </submittedName>
</protein>
<dbReference type="InterPro" id="IPR002401">
    <property type="entry name" value="Cyt_P450_E_grp-I"/>
</dbReference>
<dbReference type="PROSITE" id="PS00086">
    <property type="entry name" value="CYTOCHROME_P450"/>
    <property type="match status" value="1"/>
</dbReference>